<accession>A0A8X8CAA9</accession>
<evidence type="ECO:0000313" key="1">
    <source>
        <dbReference type="EMBL" id="KAG6746857.1"/>
    </source>
</evidence>
<proteinExistence type="predicted"/>
<dbReference type="EMBL" id="JAAWWB010000029">
    <property type="protein sequence ID" value="KAG6746857.1"/>
    <property type="molecule type" value="Genomic_DNA"/>
</dbReference>
<gene>
    <name evidence="1" type="ORF">POTOM_049228</name>
</gene>
<organism evidence="1 2">
    <name type="scientific">Populus tomentosa</name>
    <name type="common">Chinese white poplar</name>
    <dbReference type="NCBI Taxonomy" id="118781"/>
    <lineage>
        <taxon>Eukaryota</taxon>
        <taxon>Viridiplantae</taxon>
        <taxon>Streptophyta</taxon>
        <taxon>Embryophyta</taxon>
        <taxon>Tracheophyta</taxon>
        <taxon>Spermatophyta</taxon>
        <taxon>Magnoliopsida</taxon>
        <taxon>eudicotyledons</taxon>
        <taxon>Gunneridae</taxon>
        <taxon>Pentapetalae</taxon>
        <taxon>rosids</taxon>
        <taxon>fabids</taxon>
        <taxon>Malpighiales</taxon>
        <taxon>Salicaceae</taxon>
        <taxon>Saliceae</taxon>
        <taxon>Populus</taxon>
    </lineage>
</organism>
<dbReference type="AlphaFoldDB" id="A0A8X8CAA9"/>
<sequence length="130" mass="14067">MRTAPSTFPNFVQKDHSSPSYAIWKMVRFYWDVSEEVRPERHVVLGLTCPALGVSHTCAPMWGHLVPRLTPLVLGQTGAPHDVGAGCPYPRCEPASTPTWGHLAPKLFALALGLNRASCGVGASMPRAYG</sequence>
<name>A0A8X8CAA9_POPTO</name>
<protein>
    <submittedName>
        <fullName evidence="1">Uncharacterized protein</fullName>
    </submittedName>
</protein>
<reference evidence="1" key="1">
    <citation type="journal article" date="2020" name="bioRxiv">
        <title>Hybrid origin of Populus tomentosa Carr. identified through genome sequencing and phylogenomic analysis.</title>
        <authorList>
            <person name="An X."/>
            <person name="Gao K."/>
            <person name="Chen Z."/>
            <person name="Li J."/>
            <person name="Yang X."/>
            <person name="Yang X."/>
            <person name="Zhou J."/>
            <person name="Guo T."/>
            <person name="Zhao T."/>
            <person name="Huang S."/>
            <person name="Miao D."/>
            <person name="Khan W.U."/>
            <person name="Rao P."/>
            <person name="Ye M."/>
            <person name="Lei B."/>
            <person name="Liao W."/>
            <person name="Wang J."/>
            <person name="Ji L."/>
            <person name="Li Y."/>
            <person name="Guo B."/>
            <person name="Mustafa N.S."/>
            <person name="Li S."/>
            <person name="Yun Q."/>
            <person name="Keller S.R."/>
            <person name="Mao J."/>
            <person name="Zhang R."/>
            <person name="Strauss S.H."/>
        </authorList>
    </citation>
    <scope>NUCLEOTIDE SEQUENCE</scope>
    <source>
        <strain evidence="1">GM15</strain>
        <tissue evidence="1">Leaf</tissue>
    </source>
</reference>
<comment type="caution">
    <text evidence="1">The sequence shown here is derived from an EMBL/GenBank/DDBJ whole genome shotgun (WGS) entry which is preliminary data.</text>
</comment>
<evidence type="ECO:0000313" key="2">
    <source>
        <dbReference type="Proteomes" id="UP000886885"/>
    </source>
</evidence>
<keyword evidence="2" id="KW-1185">Reference proteome</keyword>
<dbReference type="Proteomes" id="UP000886885">
    <property type="component" value="Chromosome 15A"/>
</dbReference>